<dbReference type="CDD" id="cd21109">
    <property type="entry name" value="SPASM"/>
    <property type="match status" value="1"/>
</dbReference>
<dbReference type="InterPro" id="IPR050377">
    <property type="entry name" value="Radical_SAM_PqqE_MftC-like"/>
</dbReference>
<evidence type="ECO:0000256" key="2">
    <source>
        <dbReference type="ARBA" id="ARBA00022691"/>
    </source>
</evidence>
<dbReference type="EMBL" id="CABFVA020000008">
    <property type="protein sequence ID" value="VVM04671.1"/>
    <property type="molecule type" value="Genomic_DNA"/>
</dbReference>
<comment type="cofactor">
    <cofactor evidence="1">
        <name>[4Fe-4S] cluster</name>
        <dbReference type="ChEBI" id="CHEBI:49883"/>
    </cofactor>
</comment>
<evidence type="ECO:0000313" key="7">
    <source>
        <dbReference type="EMBL" id="VVM04671.1"/>
    </source>
</evidence>
<dbReference type="PROSITE" id="PS51918">
    <property type="entry name" value="RADICAL_SAM"/>
    <property type="match status" value="1"/>
</dbReference>
<dbReference type="InterPro" id="IPR013785">
    <property type="entry name" value="Aldolase_TIM"/>
</dbReference>
<keyword evidence="8" id="KW-1185">Reference proteome</keyword>
<dbReference type="Proteomes" id="UP000334923">
    <property type="component" value="Unassembled WGS sequence"/>
</dbReference>
<dbReference type="RefSeq" id="WP_178086836.1">
    <property type="nucleotide sequence ID" value="NZ_CABFVA020000008.1"/>
</dbReference>
<keyword evidence="4" id="KW-0408">Iron</keyword>
<keyword evidence="5" id="KW-0411">Iron-sulfur</keyword>
<evidence type="ECO:0000259" key="6">
    <source>
        <dbReference type="PROSITE" id="PS51918"/>
    </source>
</evidence>
<dbReference type="InterPro" id="IPR007197">
    <property type="entry name" value="rSAM"/>
</dbReference>
<accession>A0A5E6M8E7</accession>
<dbReference type="SFLD" id="SFLDS00029">
    <property type="entry name" value="Radical_SAM"/>
    <property type="match status" value="1"/>
</dbReference>
<dbReference type="Pfam" id="PF13186">
    <property type="entry name" value="SPASM"/>
    <property type="match status" value="1"/>
</dbReference>
<name>A0A5E6M8E7_9BACT</name>
<proteinExistence type="predicted"/>
<protein>
    <recommendedName>
        <fullName evidence="6">Radical SAM core domain-containing protein</fullName>
    </recommendedName>
</protein>
<dbReference type="InterPro" id="IPR058240">
    <property type="entry name" value="rSAM_sf"/>
</dbReference>
<sequence>MSFAWKTVGMMYTRRCPLACGHCVTRSSPRAEGKMDPKDAARYIREAARVSANLCFTGGEPLLYAEEILELVALAADLGLHVSLVTGCGWAKQPERIEPVLEGLANAGLDHMVISWDFFHEAFVRRETAIRVARTAANLGLRPRIRSVFRSFDSPETRADYFSEFAPFVEKHEASVVVSVGRAEDLPEESFSWSDRPPAGFCPAVVLPVVRWDGTVYACCGPSLEAEPGSPLILGNALEESLEEILRRGRNDPVLHAIHTLGPAGIWNLIEPEGADGSGRRFFGVCNGCLALTNDPLLVGRLREKLAEPKLRLLIGALLLARKSGEPAGGRNGRRTTEKAAALAGCGEGCGCAIIKEEAR</sequence>
<reference evidence="7 8" key="1">
    <citation type="submission" date="2019-09" db="EMBL/GenBank/DDBJ databases">
        <authorList>
            <person name="Cremers G."/>
        </authorList>
    </citation>
    <scope>NUCLEOTIDE SEQUENCE [LARGE SCALE GENOMIC DNA]</scope>
    <source>
        <strain evidence="7">4A</strain>
    </source>
</reference>
<evidence type="ECO:0000256" key="1">
    <source>
        <dbReference type="ARBA" id="ARBA00001966"/>
    </source>
</evidence>
<evidence type="ECO:0000313" key="8">
    <source>
        <dbReference type="Proteomes" id="UP000334923"/>
    </source>
</evidence>
<dbReference type="CDD" id="cd01335">
    <property type="entry name" value="Radical_SAM"/>
    <property type="match status" value="1"/>
</dbReference>
<dbReference type="PANTHER" id="PTHR11228">
    <property type="entry name" value="RADICAL SAM DOMAIN PROTEIN"/>
    <property type="match status" value="1"/>
</dbReference>
<dbReference type="InterPro" id="IPR023885">
    <property type="entry name" value="4Fe4S-binding_SPASM_dom"/>
</dbReference>
<dbReference type="GO" id="GO:0003824">
    <property type="term" value="F:catalytic activity"/>
    <property type="evidence" value="ECO:0007669"/>
    <property type="project" value="InterPro"/>
</dbReference>
<dbReference type="Gene3D" id="3.20.20.70">
    <property type="entry name" value="Aldolase class I"/>
    <property type="match status" value="1"/>
</dbReference>
<keyword evidence="2" id="KW-0949">S-adenosyl-L-methionine</keyword>
<organism evidence="7 8">
    <name type="scientific">Methylacidimicrobium tartarophylax</name>
    <dbReference type="NCBI Taxonomy" id="1041768"/>
    <lineage>
        <taxon>Bacteria</taxon>
        <taxon>Pseudomonadati</taxon>
        <taxon>Verrucomicrobiota</taxon>
        <taxon>Methylacidimicrobium</taxon>
    </lineage>
</organism>
<dbReference type="AlphaFoldDB" id="A0A5E6M8E7"/>
<dbReference type="SUPFAM" id="SSF102114">
    <property type="entry name" value="Radical SAM enzymes"/>
    <property type="match status" value="1"/>
</dbReference>
<dbReference type="PANTHER" id="PTHR11228:SF34">
    <property type="entry name" value="TUNGSTEN-CONTAINING ALDEHYDE FERREDOXIN OXIDOREDUCTASE COFACTOR MODIFYING PROTEIN"/>
    <property type="match status" value="1"/>
</dbReference>
<dbReference type="GO" id="GO:0046872">
    <property type="term" value="F:metal ion binding"/>
    <property type="evidence" value="ECO:0007669"/>
    <property type="project" value="UniProtKB-KW"/>
</dbReference>
<feature type="domain" description="Radical SAM core" evidence="6">
    <location>
        <begin position="2"/>
        <end position="251"/>
    </location>
</feature>
<dbReference type="Pfam" id="PF04055">
    <property type="entry name" value="Radical_SAM"/>
    <property type="match status" value="1"/>
</dbReference>
<gene>
    <name evidence="7" type="ORF">MAMT_00223</name>
</gene>
<evidence type="ECO:0000256" key="5">
    <source>
        <dbReference type="ARBA" id="ARBA00023014"/>
    </source>
</evidence>
<keyword evidence="3" id="KW-0479">Metal-binding</keyword>
<evidence type="ECO:0000256" key="4">
    <source>
        <dbReference type="ARBA" id="ARBA00023004"/>
    </source>
</evidence>
<dbReference type="SFLD" id="SFLDG01067">
    <property type="entry name" value="SPASM/twitch_domain_containing"/>
    <property type="match status" value="1"/>
</dbReference>
<evidence type="ECO:0000256" key="3">
    <source>
        <dbReference type="ARBA" id="ARBA00022723"/>
    </source>
</evidence>
<dbReference type="GO" id="GO:0051536">
    <property type="term" value="F:iron-sulfur cluster binding"/>
    <property type="evidence" value="ECO:0007669"/>
    <property type="project" value="UniProtKB-KW"/>
</dbReference>